<protein>
    <submittedName>
        <fullName evidence="4">Integrase</fullName>
    </submittedName>
</protein>
<dbReference type="PANTHER" id="PTHR30349">
    <property type="entry name" value="PHAGE INTEGRASE-RELATED"/>
    <property type="match status" value="1"/>
</dbReference>
<evidence type="ECO:0000256" key="2">
    <source>
        <dbReference type="ARBA" id="ARBA00023172"/>
    </source>
</evidence>
<organism evidence="4 5">
    <name type="scientific">Rhodoferax fermentans</name>
    <dbReference type="NCBI Taxonomy" id="28066"/>
    <lineage>
        <taxon>Bacteria</taxon>
        <taxon>Pseudomonadati</taxon>
        <taxon>Pseudomonadota</taxon>
        <taxon>Betaproteobacteria</taxon>
        <taxon>Burkholderiales</taxon>
        <taxon>Comamonadaceae</taxon>
        <taxon>Rhodoferax</taxon>
    </lineage>
</organism>
<evidence type="ECO:0000313" key="5">
    <source>
        <dbReference type="Proteomes" id="UP000190750"/>
    </source>
</evidence>
<dbReference type="InterPro" id="IPR002104">
    <property type="entry name" value="Integrase_catalytic"/>
</dbReference>
<evidence type="ECO:0000259" key="3">
    <source>
        <dbReference type="PROSITE" id="PS51898"/>
    </source>
</evidence>
<accession>A0A1T1AN27</accession>
<evidence type="ECO:0000256" key="1">
    <source>
        <dbReference type="ARBA" id="ARBA00022908"/>
    </source>
</evidence>
<keyword evidence="5" id="KW-1185">Reference proteome</keyword>
<gene>
    <name evidence="4" type="ORF">RF819_00350</name>
</gene>
<feature type="domain" description="Tyr recombinase" evidence="3">
    <location>
        <begin position="22"/>
        <end position="206"/>
    </location>
</feature>
<dbReference type="GO" id="GO:0006310">
    <property type="term" value="P:DNA recombination"/>
    <property type="evidence" value="ECO:0007669"/>
    <property type="project" value="UniProtKB-KW"/>
</dbReference>
<proteinExistence type="predicted"/>
<dbReference type="SUPFAM" id="SSF56349">
    <property type="entry name" value="DNA breaking-rejoining enzymes"/>
    <property type="match status" value="1"/>
</dbReference>
<dbReference type="Gene3D" id="1.10.443.10">
    <property type="entry name" value="Intergrase catalytic core"/>
    <property type="match status" value="1"/>
</dbReference>
<comment type="caution">
    <text evidence="4">The sequence shown here is derived from an EMBL/GenBank/DDBJ whole genome shotgun (WGS) entry which is preliminary data.</text>
</comment>
<dbReference type="RefSeq" id="WP_078363141.1">
    <property type="nucleotide sequence ID" value="NZ_MTJN01000002.1"/>
</dbReference>
<dbReference type="STRING" id="28066.RF819_00350"/>
<dbReference type="PROSITE" id="PS51898">
    <property type="entry name" value="TYR_RECOMBINASE"/>
    <property type="match status" value="1"/>
</dbReference>
<dbReference type="GO" id="GO:0015074">
    <property type="term" value="P:DNA integration"/>
    <property type="evidence" value="ECO:0007669"/>
    <property type="project" value="UniProtKB-KW"/>
</dbReference>
<dbReference type="Pfam" id="PF00589">
    <property type="entry name" value="Phage_integrase"/>
    <property type="match status" value="1"/>
</dbReference>
<dbReference type="OrthoDB" id="5297095at2"/>
<evidence type="ECO:0000313" key="4">
    <source>
        <dbReference type="EMBL" id="OOV05363.1"/>
    </source>
</evidence>
<dbReference type="InterPro" id="IPR011010">
    <property type="entry name" value="DNA_brk_join_enz"/>
</dbReference>
<dbReference type="EMBL" id="MTJN01000002">
    <property type="protein sequence ID" value="OOV05363.1"/>
    <property type="molecule type" value="Genomic_DNA"/>
</dbReference>
<dbReference type="InterPro" id="IPR050090">
    <property type="entry name" value="Tyrosine_recombinase_XerCD"/>
</dbReference>
<dbReference type="GO" id="GO:0003677">
    <property type="term" value="F:DNA binding"/>
    <property type="evidence" value="ECO:0007669"/>
    <property type="project" value="InterPro"/>
</dbReference>
<dbReference type="Proteomes" id="UP000190750">
    <property type="component" value="Unassembled WGS sequence"/>
</dbReference>
<dbReference type="InterPro" id="IPR013762">
    <property type="entry name" value="Integrase-like_cat_sf"/>
</dbReference>
<reference evidence="4 5" key="1">
    <citation type="submission" date="2017-01" db="EMBL/GenBank/DDBJ databases">
        <title>Genome sequencing of Rhodoferax fermentans JCM 7819.</title>
        <authorList>
            <person name="Kim Y.J."/>
            <person name="Farh M.E.-A."/>
            <person name="Yang D.-C."/>
        </authorList>
    </citation>
    <scope>NUCLEOTIDE SEQUENCE [LARGE SCALE GENOMIC DNA]</scope>
    <source>
        <strain evidence="4 5">JCM 7819</strain>
    </source>
</reference>
<keyword evidence="1" id="KW-0229">DNA integration</keyword>
<keyword evidence="2" id="KW-0233">DNA recombination</keyword>
<dbReference type="PANTHER" id="PTHR30349:SF82">
    <property type="entry name" value="INTEGRASE_RECOMBINASE YOEC-RELATED"/>
    <property type="match status" value="1"/>
</dbReference>
<sequence>MDTTTASPAKIPWNKGKIVGQKSPLKLKDIWAIRIRLQLNKRTRELALFDLGLDSKLRACDLVKLRVNDICHGDRVSTRAIVLQQKTSLPVQFEITQPTREAVETWIKESSLKADDYLFPSRVHESPHLGTRQYARILDSWIKEIGLDPAQYGTHSMRRTKATLIYRRTKNLRAVQLLLGHTKIESTVRYLGIEVEDALELAEQTDI</sequence>
<dbReference type="AlphaFoldDB" id="A0A1T1AN27"/>
<name>A0A1T1AN27_RHOFE</name>